<dbReference type="Proteomes" id="UP001189429">
    <property type="component" value="Unassembled WGS sequence"/>
</dbReference>
<dbReference type="Pfam" id="PF00226">
    <property type="entry name" value="DnaJ"/>
    <property type="match status" value="1"/>
</dbReference>
<reference evidence="3" key="1">
    <citation type="submission" date="2023-10" db="EMBL/GenBank/DDBJ databases">
        <authorList>
            <person name="Chen Y."/>
            <person name="Shah S."/>
            <person name="Dougan E. K."/>
            <person name="Thang M."/>
            <person name="Chan C."/>
        </authorList>
    </citation>
    <scope>NUCLEOTIDE SEQUENCE [LARGE SCALE GENOMIC DNA]</scope>
</reference>
<feature type="region of interest" description="Disordered" evidence="1">
    <location>
        <begin position="113"/>
        <end position="133"/>
    </location>
</feature>
<protein>
    <recommendedName>
        <fullName evidence="2">J domain-containing protein</fullName>
    </recommendedName>
</protein>
<organism evidence="3 4">
    <name type="scientific">Prorocentrum cordatum</name>
    <dbReference type="NCBI Taxonomy" id="2364126"/>
    <lineage>
        <taxon>Eukaryota</taxon>
        <taxon>Sar</taxon>
        <taxon>Alveolata</taxon>
        <taxon>Dinophyceae</taxon>
        <taxon>Prorocentrales</taxon>
        <taxon>Prorocentraceae</taxon>
        <taxon>Prorocentrum</taxon>
    </lineage>
</organism>
<name>A0ABN9SHE1_9DINO</name>
<evidence type="ECO:0000256" key="1">
    <source>
        <dbReference type="SAM" id="MobiDB-lite"/>
    </source>
</evidence>
<dbReference type="PROSITE" id="PS50076">
    <property type="entry name" value="DNAJ_2"/>
    <property type="match status" value="1"/>
</dbReference>
<evidence type="ECO:0000313" key="4">
    <source>
        <dbReference type="Proteomes" id="UP001189429"/>
    </source>
</evidence>
<dbReference type="InterPro" id="IPR036869">
    <property type="entry name" value="J_dom_sf"/>
</dbReference>
<dbReference type="Gene3D" id="1.10.287.110">
    <property type="entry name" value="DnaJ domain"/>
    <property type="match status" value="1"/>
</dbReference>
<keyword evidence="4" id="KW-1185">Reference proteome</keyword>
<feature type="compositionally biased region" description="Polar residues" evidence="1">
    <location>
        <begin position="45"/>
        <end position="65"/>
    </location>
</feature>
<dbReference type="PROSITE" id="PS00636">
    <property type="entry name" value="DNAJ_1"/>
    <property type="match status" value="1"/>
</dbReference>
<feature type="domain" description="J" evidence="2">
    <location>
        <begin position="1"/>
        <end position="40"/>
    </location>
</feature>
<sequence>MALVYHPDKPTGDHKAFICLQTAFELLQDASKRADYDQDLHDSGSQDGMSSIFSGEGPETSTAESLANPEALRETFLGVPQSSWEALARKLSAPNRRALLGFLNDHRERYVQPKQADRTEVSTTRQKGGGGPSLGIIRKGSGYAAKATYGSFIVATYREDLTGAIDARMALLQLKTRLVELGGMKFKSKALAAVVVEDKFDDAMRQGISELRAAEQASAFYLKFSFELAKQRHQRLTSSTTCDLEVALKDRRDLIGASPGADADRVHSRIKAEAKARQADLNDSARRRDGVSALIQLLQETA</sequence>
<comment type="caution">
    <text evidence="3">The sequence shown here is derived from an EMBL/GenBank/DDBJ whole genome shotgun (WGS) entry which is preliminary data.</text>
</comment>
<dbReference type="InterPro" id="IPR001623">
    <property type="entry name" value="DnaJ_domain"/>
</dbReference>
<dbReference type="InterPro" id="IPR018253">
    <property type="entry name" value="DnaJ_domain_CS"/>
</dbReference>
<evidence type="ECO:0000313" key="3">
    <source>
        <dbReference type="EMBL" id="CAK0831082.1"/>
    </source>
</evidence>
<dbReference type="SUPFAM" id="SSF46565">
    <property type="entry name" value="Chaperone J-domain"/>
    <property type="match status" value="1"/>
</dbReference>
<feature type="region of interest" description="Disordered" evidence="1">
    <location>
        <begin position="37"/>
        <end position="66"/>
    </location>
</feature>
<gene>
    <name evidence="3" type="ORF">PCOR1329_LOCUS29521</name>
</gene>
<accession>A0ABN9SHE1</accession>
<evidence type="ECO:0000259" key="2">
    <source>
        <dbReference type="PROSITE" id="PS50076"/>
    </source>
</evidence>
<dbReference type="EMBL" id="CAUYUJ010011113">
    <property type="protein sequence ID" value="CAK0831082.1"/>
    <property type="molecule type" value="Genomic_DNA"/>
</dbReference>
<proteinExistence type="predicted"/>